<dbReference type="SMART" id="SM01256">
    <property type="entry name" value="KNOX2"/>
    <property type="match status" value="1"/>
</dbReference>
<sequence length="316" mass="36250">MDEMYGLHSMSDYSDKALMSPENLIIPAEYHNHYHALICSGDLHCYPISGSTEDINFPCSVATEVASINPQTEKGNPEDDHGHASSLIKAKIASHPSYTKLLNAYLDCQKVGAPPEIASLLEKIRRESEFCKEDELSVCLGVDPELDDFMETYYDILVKYKSDLSRPFDEATSFLNKIETQLGNLCKDDGVLSSDEKFSDVTEVQYKQIKSELKDMLIFRYGSQINNLKQGFLKKKKKGNLPNDAKKKLLQWWNAHYRWPYPTEVDKIALAESTSLDQKQINNWFINQRKRHWKPSENMQFAVMDNISSEFFIHAD</sequence>
<gene>
    <name evidence="7" type="ORF">OLEA9_A111098</name>
</gene>
<organism evidence="7 8">
    <name type="scientific">Olea europaea subsp. europaea</name>
    <dbReference type="NCBI Taxonomy" id="158383"/>
    <lineage>
        <taxon>Eukaryota</taxon>
        <taxon>Viridiplantae</taxon>
        <taxon>Streptophyta</taxon>
        <taxon>Embryophyta</taxon>
        <taxon>Tracheophyta</taxon>
        <taxon>Spermatophyta</taxon>
        <taxon>Magnoliopsida</taxon>
        <taxon>eudicotyledons</taxon>
        <taxon>Gunneridae</taxon>
        <taxon>Pentapetalae</taxon>
        <taxon>asterids</taxon>
        <taxon>lamiids</taxon>
        <taxon>Lamiales</taxon>
        <taxon>Oleaceae</taxon>
        <taxon>Oleeae</taxon>
        <taxon>Olea</taxon>
    </lineage>
</organism>
<dbReference type="Gene3D" id="1.10.10.60">
    <property type="entry name" value="Homeodomain-like"/>
    <property type="match status" value="1"/>
</dbReference>
<dbReference type="Pfam" id="PF03790">
    <property type="entry name" value="KNOX1"/>
    <property type="match status" value="1"/>
</dbReference>
<dbReference type="InterPro" id="IPR009057">
    <property type="entry name" value="Homeodomain-like_sf"/>
</dbReference>
<dbReference type="EMBL" id="CACTIH010009040">
    <property type="protein sequence ID" value="CAA3020542.1"/>
    <property type="molecule type" value="Genomic_DNA"/>
</dbReference>
<evidence type="ECO:0000259" key="6">
    <source>
        <dbReference type="PROSITE" id="PS50071"/>
    </source>
</evidence>
<evidence type="ECO:0000256" key="4">
    <source>
        <dbReference type="ARBA" id="ARBA00023242"/>
    </source>
</evidence>
<evidence type="ECO:0000256" key="2">
    <source>
        <dbReference type="ARBA" id="ARBA00023125"/>
    </source>
</evidence>
<dbReference type="SMART" id="SM00389">
    <property type="entry name" value="HOX"/>
    <property type="match status" value="1"/>
</dbReference>
<dbReference type="Pfam" id="PF05920">
    <property type="entry name" value="Homeobox_KN"/>
    <property type="match status" value="1"/>
</dbReference>
<dbReference type="Pfam" id="PF03791">
    <property type="entry name" value="KNOX2"/>
    <property type="match status" value="1"/>
</dbReference>
<keyword evidence="3 5" id="KW-0371">Homeobox</keyword>
<evidence type="ECO:0000313" key="8">
    <source>
        <dbReference type="Proteomes" id="UP000594638"/>
    </source>
</evidence>
<dbReference type="SUPFAM" id="SSF46689">
    <property type="entry name" value="Homeodomain-like"/>
    <property type="match status" value="1"/>
</dbReference>
<dbReference type="InterPro" id="IPR001356">
    <property type="entry name" value="HD"/>
</dbReference>
<comment type="caution">
    <text evidence="7">The sequence shown here is derived from an EMBL/GenBank/DDBJ whole genome shotgun (WGS) entry which is preliminary data.</text>
</comment>
<proteinExistence type="predicted"/>
<keyword evidence="8" id="KW-1185">Reference proteome</keyword>
<dbReference type="CDD" id="cd00086">
    <property type="entry name" value="homeodomain"/>
    <property type="match status" value="1"/>
</dbReference>
<dbReference type="PROSITE" id="PS50071">
    <property type="entry name" value="HOMEOBOX_2"/>
    <property type="match status" value="1"/>
</dbReference>
<comment type="subcellular location">
    <subcellularLocation>
        <location evidence="1 5">Nucleus</location>
    </subcellularLocation>
</comment>
<dbReference type="InterPro" id="IPR008422">
    <property type="entry name" value="KN_HD"/>
</dbReference>
<accession>A0A8S0UQK6</accession>
<feature type="DNA-binding region" description="Homeobox" evidence="5">
    <location>
        <begin position="234"/>
        <end position="296"/>
    </location>
</feature>
<dbReference type="InterPro" id="IPR050224">
    <property type="entry name" value="TALE_homeobox"/>
</dbReference>
<dbReference type="SMART" id="SM01255">
    <property type="entry name" value="KNOX1"/>
    <property type="match status" value="1"/>
</dbReference>
<evidence type="ECO:0000256" key="1">
    <source>
        <dbReference type="ARBA" id="ARBA00004123"/>
    </source>
</evidence>
<name>A0A8S0UQK6_OLEEU</name>
<protein>
    <submittedName>
        <fullName evidence="7">Homeobox knotted-1-like 6</fullName>
    </submittedName>
</protein>
<evidence type="ECO:0000256" key="5">
    <source>
        <dbReference type="PROSITE-ProRule" id="PRU00108"/>
    </source>
</evidence>
<evidence type="ECO:0000313" key="7">
    <source>
        <dbReference type="EMBL" id="CAA3020542.1"/>
    </source>
</evidence>
<keyword evidence="2 5" id="KW-0238">DNA-binding</keyword>
<dbReference type="AlphaFoldDB" id="A0A8S0UQK6"/>
<dbReference type="InterPro" id="IPR017970">
    <property type="entry name" value="Homeobox_CS"/>
</dbReference>
<dbReference type="InterPro" id="IPR005541">
    <property type="entry name" value="KNOX2"/>
</dbReference>
<dbReference type="InterPro" id="IPR005540">
    <property type="entry name" value="KNOX1"/>
</dbReference>
<dbReference type="Gramene" id="OE9A111098T1">
    <property type="protein sequence ID" value="OE9A111098C1"/>
    <property type="gene ID" value="OE9A111098"/>
</dbReference>
<feature type="domain" description="Homeobox" evidence="6">
    <location>
        <begin position="232"/>
        <end position="295"/>
    </location>
</feature>
<dbReference type="PANTHER" id="PTHR11850">
    <property type="entry name" value="HOMEOBOX PROTEIN TRANSCRIPTION FACTORS"/>
    <property type="match status" value="1"/>
</dbReference>
<dbReference type="OrthoDB" id="10056939at2759"/>
<keyword evidence="4 5" id="KW-0539">Nucleus</keyword>
<dbReference type="GO" id="GO:0000981">
    <property type="term" value="F:DNA-binding transcription factor activity, RNA polymerase II-specific"/>
    <property type="evidence" value="ECO:0007669"/>
    <property type="project" value="InterPro"/>
</dbReference>
<dbReference type="Proteomes" id="UP000594638">
    <property type="component" value="Unassembled WGS sequence"/>
</dbReference>
<evidence type="ECO:0000256" key="3">
    <source>
        <dbReference type="ARBA" id="ARBA00023155"/>
    </source>
</evidence>
<dbReference type="PROSITE" id="PS00027">
    <property type="entry name" value="HOMEOBOX_1"/>
    <property type="match status" value="1"/>
</dbReference>
<dbReference type="GO" id="GO:0003677">
    <property type="term" value="F:DNA binding"/>
    <property type="evidence" value="ECO:0007669"/>
    <property type="project" value="UniProtKB-UniRule"/>
</dbReference>
<reference evidence="7 8" key="1">
    <citation type="submission" date="2019-12" db="EMBL/GenBank/DDBJ databases">
        <authorList>
            <person name="Alioto T."/>
            <person name="Alioto T."/>
            <person name="Gomez Garrido J."/>
        </authorList>
    </citation>
    <scope>NUCLEOTIDE SEQUENCE [LARGE SCALE GENOMIC DNA]</scope>
</reference>
<dbReference type="GO" id="GO:0005634">
    <property type="term" value="C:nucleus"/>
    <property type="evidence" value="ECO:0007669"/>
    <property type="project" value="UniProtKB-SubCell"/>
</dbReference>